<evidence type="ECO:0000256" key="1">
    <source>
        <dbReference type="SAM" id="MobiDB-lite"/>
    </source>
</evidence>
<keyword evidence="3" id="KW-1185">Reference proteome</keyword>
<evidence type="ECO:0000313" key="3">
    <source>
        <dbReference type="Proteomes" id="UP000298327"/>
    </source>
</evidence>
<protein>
    <submittedName>
        <fullName evidence="2">Uncharacterized protein</fullName>
    </submittedName>
</protein>
<comment type="caution">
    <text evidence="2">The sequence shown here is derived from an EMBL/GenBank/DDBJ whole genome shotgun (WGS) entry which is preliminary data.</text>
</comment>
<name>A0A4Y9YDJ0_9AGAM</name>
<dbReference type="Proteomes" id="UP000298327">
    <property type="component" value="Unassembled WGS sequence"/>
</dbReference>
<sequence length="92" mass="9561">MGRPSRGGIRMMMPARTRPLSHSDTGKGAAGRDGGTHQMQECASDAAAVCMRACVRTRAGISLGTQVGDSDSDWSLENVGAGVVMGRPLQSQ</sequence>
<gene>
    <name evidence="2" type="ORF">EVG20_g7476</name>
</gene>
<evidence type="ECO:0000313" key="2">
    <source>
        <dbReference type="EMBL" id="TFY60272.1"/>
    </source>
</evidence>
<accession>A0A4Y9YDJ0</accession>
<reference evidence="2 3" key="1">
    <citation type="submission" date="2019-02" db="EMBL/GenBank/DDBJ databases">
        <title>Genome sequencing of the rare red list fungi Dentipellis fragilis.</title>
        <authorList>
            <person name="Buettner E."/>
            <person name="Kellner H."/>
        </authorList>
    </citation>
    <scope>NUCLEOTIDE SEQUENCE [LARGE SCALE GENOMIC DNA]</scope>
    <source>
        <strain evidence="2 3">DSM 105465</strain>
    </source>
</reference>
<dbReference type="EMBL" id="SEOQ01000572">
    <property type="protein sequence ID" value="TFY60272.1"/>
    <property type="molecule type" value="Genomic_DNA"/>
</dbReference>
<dbReference type="AlphaFoldDB" id="A0A4Y9YDJ0"/>
<organism evidence="2 3">
    <name type="scientific">Dentipellis fragilis</name>
    <dbReference type="NCBI Taxonomy" id="205917"/>
    <lineage>
        <taxon>Eukaryota</taxon>
        <taxon>Fungi</taxon>
        <taxon>Dikarya</taxon>
        <taxon>Basidiomycota</taxon>
        <taxon>Agaricomycotina</taxon>
        <taxon>Agaricomycetes</taxon>
        <taxon>Russulales</taxon>
        <taxon>Hericiaceae</taxon>
        <taxon>Dentipellis</taxon>
    </lineage>
</organism>
<feature type="region of interest" description="Disordered" evidence="1">
    <location>
        <begin position="1"/>
        <end position="37"/>
    </location>
</feature>
<proteinExistence type="predicted"/>